<dbReference type="GO" id="GO:0042612">
    <property type="term" value="C:MHC class I protein complex"/>
    <property type="evidence" value="ECO:0007669"/>
    <property type="project" value="UniProtKB-KW"/>
</dbReference>
<dbReference type="Pfam" id="PF07654">
    <property type="entry name" value="C1-set"/>
    <property type="match status" value="1"/>
</dbReference>
<reference evidence="14" key="2">
    <citation type="submission" date="2025-08" db="UniProtKB">
        <authorList>
            <consortium name="Ensembl"/>
        </authorList>
    </citation>
    <scope>IDENTIFICATION</scope>
</reference>
<dbReference type="InterPro" id="IPR013783">
    <property type="entry name" value="Ig-like_fold"/>
</dbReference>
<dbReference type="InterPro" id="IPR001039">
    <property type="entry name" value="MHC_I_a_a1/a2"/>
</dbReference>
<dbReference type="PRINTS" id="PR01638">
    <property type="entry name" value="MHCCLASSI"/>
</dbReference>
<keyword evidence="8" id="KW-1015">Disulfide bond</keyword>
<dbReference type="GO" id="GO:0002474">
    <property type="term" value="P:antigen processing and presentation of peptide antigen via MHC class I"/>
    <property type="evidence" value="ECO:0007669"/>
    <property type="project" value="UniProtKB-KW"/>
</dbReference>
<dbReference type="PROSITE" id="PS00290">
    <property type="entry name" value="IG_MHC"/>
    <property type="match status" value="1"/>
</dbReference>
<dbReference type="Proteomes" id="UP000472272">
    <property type="component" value="Chromosome 2"/>
</dbReference>
<keyword evidence="3 11" id="KW-0812">Transmembrane</keyword>
<feature type="domain" description="Ig-like" evidence="13">
    <location>
        <begin position="212"/>
        <end position="298"/>
    </location>
</feature>
<organism evidence="14 15">
    <name type="scientific">Podarcis muralis</name>
    <name type="common">Wall lizard</name>
    <name type="synonym">Lacerta muralis</name>
    <dbReference type="NCBI Taxonomy" id="64176"/>
    <lineage>
        <taxon>Eukaryota</taxon>
        <taxon>Metazoa</taxon>
        <taxon>Chordata</taxon>
        <taxon>Craniata</taxon>
        <taxon>Vertebrata</taxon>
        <taxon>Euteleostomi</taxon>
        <taxon>Lepidosauria</taxon>
        <taxon>Squamata</taxon>
        <taxon>Bifurcata</taxon>
        <taxon>Unidentata</taxon>
        <taxon>Episquamata</taxon>
        <taxon>Laterata</taxon>
        <taxon>Lacertibaenia</taxon>
        <taxon>Lacertidae</taxon>
        <taxon>Podarcis</taxon>
    </lineage>
</organism>
<keyword evidence="5" id="KW-0391">Immunity</keyword>
<dbReference type="CDD" id="cd07698">
    <property type="entry name" value="IgC1_MHC_I_alpha3"/>
    <property type="match status" value="1"/>
</dbReference>
<dbReference type="InterPro" id="IPR011161">
    <property type="entry name" value="MHC_I-like_Ag-recog"/>
</dbReference>
<dbReference type="GO" id="GO:0006955">
    <property type="term" value="P:immune response"/>
    <property type="evidence" value="ECO:0007669"/>
    <property type="project" value="TreeGrafter"/>
</dbReference>
<keyword evidence="15" id="KW-1185">Reference proteome</keyword>
<evidence type="ECO:0000256" key="6">
    <source>
        <dbReference type="ARBA" id="ARBA00022989"/>
    </source>
</evidence>
<dbReference type="AlphaFoldDB" id="A0A670HPU6"/>
<dbReference type="FunFam" id="3.30.500.10:FF:000001">
    <property type="entry name" value="H-2 class I histocompatibility antigen, alpha chain"/>
    <property type="match status" value="1"/>
</dbReference>
<evidence type="ECO:0000256" key="1">
    <source>
        <dbReference type="ARBA" id="ARBA00004479"/>
    </source>
</evidence>
<comment type="similarity">
    <text evidence="10">Belongs to the MHC class I family.</text>
</comment>
<dbReference type="GeneTree" id="ENSGT01150000286995"/>
<dbReference type="SUPFAM" id="SSF54452">
    <property type="entry name" value="MHC antigen-recognition domain"/>
    <property type="match status" value="1"/>
</dbReference>
<evidence type="ECO:0000256" key="4">
    <source>
        <dbReference type="ARBA" id="ARBA00022729"/>
    </source>
</evidence>
<evidence type="ECO:0000313" key="14">
    <source>
        <dbReference type="Ensembl" id="ENSPMRP00000001713.1"/>
    </source>
</evidence>
<name>A0A670HPU6_PODMU</name>
<dbReference type="PANTHER" id="PTHR16675:SF242">
    <property type="entry name" value="MAJOR HISTOCOMPATIBILITY COMPLEX CLASS I-RELATED GENE PROTEIN"/>
    <property type="match status" value="1"/>
</dbReference>
<evidence type="ECO:0000256" key="10">
    <source>
        <dbReference type="RuleBase" id="RU004439"/>
    </source>
</evidence>
<dbReference type="InterPro" id="IPR003597">
    <property type="entry name" value="Ig_C1-set"/>
</dbReference>
<dbReference type="Ensembl" id="ENSPMRT00000001818.1">
    <property type="protein sequence ID" value="ENSPMRP00000001713.1"/>
    <property type="gene ID" value="ENSPMRG00000001258.1"/>
</dbReference>
<keyword evidence="4 12" id="KW-0732">Signal</keyword>
<proteinExistence type="inferred from homology"/>
<dbReference type="PANTHER" id="PTHR16675">
    <property type="entry name" value="MHC CLASS I-RELATED"/>
    <property type="match status" value="1"/>
</dbReference>
<dbReference type="OMA" id="DYMERET"/>
<protein>
    <recommendedName>
        <fullName evidence="13">Ig-like domain-containing protein</fullName>
    </recommendedName>
</protein>
<dbReference type="SMART" id="SM00407">
    <property type="entry name" value="IGc1"/>
    <property type="match status" value="1"/>
</dbReference>
<dbReference type="GO" id="GO:0009897">
    <property type="term" value="C:external side of plasma membrane"/>
    <property type="evidence" value="ECO:0007669"/>
    <property type="project" value="TreeGrafter"/>
</dbReference>
<evidence type="ECO:0000256" key="2">
    <source>
        <dbReference type="ARBA" id="ARBA00022451"/>
    </source>
</evidence>
<feature type="signal peptide" evidence="12">
    <location>
        <begin position="1"/>
        <end position="31"/>
    </location>
</feature>
<comment type="subcellular location">
    <subcellularLocation>
        <location evidence="1">Membrane</location>
        <topology evidence="1">Single-pass type I membrane protein</topology>
    </subcellularLocation>
</comment>
<dbReference type="InterPro" id="IPR037055">
    <property type="entry name" value="MHC_I-like_Ag-recog_sf"/>
</dbReference>
<accession>A0A670HPU6</accession>
<feature type="chain" id="PRO_5025577488" description="Ig-like domain-containing protein" evidence="12">
    <location>
        <begin position="32"/>
        <end position="336"/>
    </location>
</feature>
<dbReference type="SUPFAM" id="SSF48726">
    <property type="entry name" value="Immunoglobulin"/>
    <property type="match status" value="1"/>
</dbReference>
<evidence type="ECO:0000256" key="9">
    <source>
        <dbReference type="ARBA" id="ARBA00023180"/>
    </source>
</evidence>
<evidence type="ECO:0000256" key="11">
    <source>
        <dbReference type="SAM" id="Phobius"/>
    </source>
</evidence>
<dbReference type="GO" id="GO:0005615">
    <property type="term" value="C:extracellular space"/>
    <property type="evidence" value="ECO:0007669"/>
    <property type="project" value="TreeGrafter"/>
</dbReference>
<evidence type="ECO:0000256" key="12">
    <source>
        <dbReference type="SAM" id="SignalP"/>
    </source>
</evidence>
<dbReference type="InterPro" id="IPR007110">
    <property type="entry name" value="Ig-like_dom"/>
</dbReference>
<reference evidence="14" key="3">
    <citation type="submission" date="2025-09" db="UniProtKB">
        <authorList>
            <consortium name="Ensembl"/>
        </authorList>
    </citation>
    <scope>IDENTIFICATION</scope>
</reference>
<feature type="transmembrane region" description="Helical" evidence="11">
    <location>
        <begin position="308"/>
        <end position="333"/>
    </location>
</feature>
<dbReference type="InterPro" id="IPR011162">
    <property type="entry name" value="MHC_I/II-like_Ag-recog"/>
</dbReference>
<evidence type="ECO:0000313" key="15">
    <source>
        <dbReference type="Proteomes" id="UP000472272"/>
    </source>
</evidence>
<dbReference type="InterPro" id="IPR050208">
    <property type="entry name" value="MHC_class-I_related"/>
</dbReference>
<keyword evidence="2" id="KW-0490">MHC I</keyword>
<dbReference type="InterPro" id="IPR003006">
    <property type="entry name" value="Ig/MHC_CS"/>
</dbReference>
<dbReference type="PROSITE" id="PS50835">
    <property type="entry name" value="IG_LIKE"/>
    <property type="match status" value="1"/>
</dbReference>
<dbReference type="Gene3D" id="2.60.40.10">
    <property type="entry name" value="Immunoglobulins"/>
    <property type="match status" value="1"/>
</dbReference>
<keyword evidence="7 11" id="KW-0472">Membrane</keyword>
<evidence type="ECO:0000256" key="7">
    <source>
        <dbReference type="ARBA" id="ARBA00023136"/>
    </source>
</evidence>
<reference evidence="14 15" key="1">
    <citation type="journal article" date="2019" name="Proc. Natl. Acad. Sci. U.S.A.">
        <title>Regulatory changes in pterin and carotenoid genes underlie balanced color polymorphisms in the wall lizard.</title>
        <authorList>
            <person name="Andrade P."/>
            <person name="Pinho C."/>
            <person name="Perez I de Lanuza G."/>
            <person name="Afonso S."/>
            <person name="Brejcha J."/>
            <person name="Rubin C.J."/>
            <person name="Wallerman O."/>
            <person name="Pereira P."/>
            <person name="Sabatino S.J."/>
            <person name="Bellati A."/>
            <person name="Pellitteri-Rosa D."/>
            <person name="Bosakova Z."/>
            <person name="Bunikis I."/>
            <person name="Carretero M.A."/>
            <person name="Feiner N."/>
            <person name="Marsik P."/>
            <person name="Pauperio F."/>
            <person name="Salvi D."/>
            <person name="Soler L."/>
            <person name="While G.M."/>
            <person name="Uller T."/>
            <person name="Font E."/>
            <person name="Andersson L."/>
            <person name="Carneiro M."/>
        </authorList>
    </citation>
    <scope>NUCLEOTIDE SEQUENCE</scope>
</reference>
<dbReference type="InterPro" id="IPR036179">
    <property type="entry name" value="Ig-like_dom_sf"/>
</dbReference>
<dbReference type="FunFam" id="2.60.40.10:FF:000204">
    <property type="entry name" value="Major histocompatibility complex, class I-related protein"/>
    <property type="match status" value="1"/>
</dbReference>
<dbReference type="Gene3D" id="3.30.500.10">
    <property type="entry name" value="MHC class I-like antigen recognition-like"/>
    <property type="match status" value="1"/>
</dbReference>
<evidence type="ECO:0000259" key="13">
    <source>
        <dbReference type="PROSITE" id="PS50835"/>
    </source>
</evidence>
<evidence type="ECO:0000256" key="3">
    <source>
        <dbReference type="ARBA" id="ARBA00022692"/>
    </source>
</evidence>
<keyword evidence="9" id="KW-0325">Glycoprotein</keyword>
<sequence length="336" mass="38613">MGVLRRRPPLILGAAAHLLLLLDCACSTSHSLRYFETAMSEPGQGLPQFIIVGYVDDQQFVQYDSDTKEVQPRIPWIRKVEKEDPQYWHRNTQNSQGHELAFRLSLQNLLNRYNQSGGIHTYQKTYGCELRSDGLKGGYRQFGYDGRDFITFDKETLTWTAAEMEAQVTKRKWDADLAGNQYKKQYLEEECIEWLQKYLDYGKETLLRTEAPVVKVTRKADYDGLETLVCQVHGFYPKEIEANWVKDGEVWQEGTLRGLVAPNSDGTYYLLLSVQIDPEERERFRCRVEHDSLEKPLDVAWEKEPVNLGLILGAILGVVAAILLVSGIIIIFIRSK</sequence>
<keyword evidence="6 11" id="KW-1133">Transmembrane helix</keyword>
<evidence type="ECO:0000256" key="8">
    <source>
        <dbReference type="ARBA" id="ARBA00023157"/>
    </source>
</evidence>
<dbReference type="Pfam" id="PF00129">
    <property type="entry name" value="MHC_I"/>
    <property type="match status" value="1"/>
</dbReference>
<evidence type="ECO:0000256" key="5">
    <source>
        <dbReference type="ARBA" id="ARBA00022859"/>
    </source>
</evidence>